<proteinExistence type="predicted"/>
<comment type="caution">
    <text evidence="1">The sequence shown here is derived from an EMBL/GenBank/DDBJ whole genome shotgun (WGS) entry which is preliminary data.</text>
</comment>
<dbReference type="EMBL" id="JADCNL010000001">
    <property type="protein sequence ID" value="KAG0496202.1"/>
    <property type="molecule type" value="Genomic_DNA"/>
</dbReference>
<accession>A0A835S353</accession>
<evidence type="ECO:0000313" key="2">
    <source>
        <dbReference type="Proteomes" id="UP000636800"/>
    </source>
</evidence>
<dbReference type="PANTHER" id="PTHR37763:SF1">
    <property type="entry name" value="EXOSOME COMPLEX EXONUCLEASE"/>
    <property type="match status" value="1"/>
</dbReference>
<dbReference type="Proteomes" id="UP000636800">
    <property type="component" value="Chromosome 1"/>
</dbReference>
<reference evidence="1 2" key="1">
    <citation type="journal article" date="2020" name="Nat. Food">
        <title>A phased Vanilla planifolia genome enables genetic improvement of flavour and production.</title>
        <authorList>
            <person name="Hasing T."/>
            <person name="Tang H."/>
            <person name="Brym M."/>
            <person name="Khazi F."/>
            <person name="Huang T."/>
            <person name="Chambers A.H."/>
        </authorList>
    </citation>
    <scope>NUCLEOTIDE SEQUENCE [LARGE SCALE GENOMIC DNA]</scope>
    <source>
        <tissue evidence="1">Leaf</tissue>
    </source>
</reference>
<protein>
    <submittedName>
        <fullName evidence="1">Uncharacterized protein</fullName>
    </submittedName>
</protein>
<dbReference type="OrthoDB" id="1839666at2759"/>
<dbReference type="AlphaFoldDB" id="A0A835S353"/>
<organism evidence="1 2">
    <name type="scientific">Vanilla planifolia</name>
    <name type="common">Vanilla</name>
    <dbReference type="NCBI Taxonomy" id="51239"/>
    <lineage>
        <taxon>Eukaryota</taxon>
        <taxon>Viridiplantae</taxon>
        <taxon>Streptophyta</taxon>
        <taxon>Embryophyta</taxon>
        <taxon>Tracheophyta</taxon>
        <taxon>Spermatophyta</taxon>
        <taxon>Magnoliopsida</taxon>
        <taxon>Liliopsida</taxon>
        <taxon>Asparagales</taxon>
        <taxon>Orchidaceae</taxon>
        <taxon>Vanilloideae</taxon>
        <taxon>Vanilleae</taxon>
        <taxon>Vanilla</taxon>
    </lineage>
</organism>
<sequence>MKVKVLGKRFQSWSSLMLNAFWCELQLLRGIGLVHKQLRPAFYCRISEVEEEIVPPERYRIVYAKLIKLSYVLKEVEHIDGKITNVDDDSIINNARCNQQMQNFISLTRLLIGAPHMQQSLKESSACALLLVDGCFSNTSQRKPMRLDSLTKVCDFLGISAQQRKNIRLTVCPQLTQHHIWRGALEEVLAEFNREIDNLNYHSPEFQMAKQVITSCLKFLEDTGRLPDRSPPWMRPAPLKQVKDPEPTRKWEEVLEMFVHMSRCMDQKERSLCNVAKVEAMKEGLYQIRDIVIERDISFKEARRQDSLVQKKLTKSLGHSSNCLFTLLLYYLHGSVRDLDVEVRGGICGERGKFYLHIGKVLTNDDERTVRNGVKQLSRALGLFKFVWESASMGGALKLNGHLWCVEAKERAITYRGNEFFVHDVRP</sequence>
<dbReference type="PANTHER" id="PTHR37763">
    <property type="entry name" value="EXOSOME COMPLEX EXONUCLEASE"/>
    <property type="match status" value="1"/>
</dbReference>
<name>A0A835S353_VANPL</name>
<keyword evidence="2" id="KW-1185">Reference proteome</keyword>
<gene>
    <name evidence="1" type="ORF">HPP92_000893</name>
</gene>
<evidence type="ECO:0000313" key="1">
    <source>
        <dbReference type="EMBL" id="KAG0496202.1"/>
    </source>
</evidence>